<dbReference type="AlphaFoldDB" id="A0A6A6HV18"/>
<organism evidence="2 3">
    <name type="scientific">Trematosphaeria pertusa</name>
    <dbReference type="NCBI Taxonomy" id="390896"/>
    <lineage>
        <taxon>Eukaryota</taxon>
        <taxon>Fungi</taxon>
        <taxon>Dikarya</taxon>
        <taxon>Ascomycota</taxon>
        <taxon>Pezizomycotina</taxon>
        <taxon>Dothideomycetes</taxon>
        <taxon>Pleosporomycetidae</taxon>
        <taxon>Pleosporales</taxon>
        <taxon>Massarineae</taxon>
        <taxon>Trematosphaeriaceae</taxon>
        <taxon>Trematosphaeria</taxon>
    </lineage>
</organism>
<proteinExistence type="predicted"/>
<protein>
    <recommendedName>
        <fullName evidence="4">NB-ARC domain-containing protein</fullName>
    </recommendedName>
</protein>
<evidence type="ECO:0000313" key="3">
    <source>
        <dbReference type="Proteomes" id="UP000800094"/>
    </source>
</evidence>
<dbReference type="OrthoDB" id="20872at2759"/>
<dbReference type="Gene3D" id="3.40.50.300">
    <property type="entry name" value="P-loop containing nucleotide triphosphate hydrolases"/>
    <property type="match status" value="1"/>
</dbReference>
<sequence length="202" mass="22899">MQQRRRYIHPSSYPSHATPSAGRHSTRSTKNALAGLGGVGKSQLAIEHAYRTRERSPETWVFRVHASNAARFEQSYRDIADCVSISGRLNPRANIFKLVHDWLHGSKEQWLLMLDNVDDARFFDSQAHGQGQPADDSRTASRPLRTCLPRCERGSILIILLYVNEPIVINEEHKWPITTFPSGFSALWGLRCSDCWGMVQTP</sequence>
<accession>A0A6A6HV18</accession>
<dbReference type="Proteomes" id="UP000800094">
    <property type="component" value="Unassembled WGS sequence"/>
</dbReference>
<keyword evidence="3" id="KW-1185">Reference proteome</keyword>
<feature type="region of interest" description="Disordered" evidence="1">
    <location>
        <begin position="1"/>
        <end position="35"/>
    </location>
</feature>
<gene>
    <name evidence="2" type="ORF">BU26DRAFT_440941</name>
</gene>
<name>A0A6A6HV18_9PLEO</name>
<dbReference type="EMBL" id="ML987212">
    <property type="protein sequence ID" value="KAF2241403.1"/>
    <property type="molecule type" value="Genomic_DNA"/>
</dbReference>
<reference evidence="2" key="1">
    <citation type="journal article" date="2020" name="Stud. Mycol.">
        <title>101 Dothideomycetes genomes: a test case for predicting lifestyles and emergence of pathogens.</title>
        <authorList>
            <person name="Haridas S."/>
            <person name="Albert R."/>
            <person name="Binder M."/>
            <person name="Bloem J."/>
            <person name="Labutti K."/>
            <person name="Salamov A."/>
            <person name="Andreopoulos B."/>
            <person name="Baker S."/>
            <person name="Barry K."/>
            <person name="Bills G."/>
            <person name="Bluhm B."/>
            <person name="Cannon C."/>
            <person name="Castanera R."/>
            <person name="Culley D."/>
            <person name="Daum C."/>
            <person name="Ezra D."/>
            <person name="Gonzalez J."/>
            <person name="Henrissat B."/>
            <person name="Kuo A."/>
            <person name="Liang C."/>
            <person name="Lipzen A."/>
            <person name="Lutzoni F."/>
            <person name="Magnuson J."/>
            <person name="Mondo S."/>
            <person name="Nolan M."/>
            <person name="Ohm R."/>
            <person name="Pangilinan J."/>
            <person name="Park H.-J."/>
            <person name="Ramirez L."/>
            <person name="Alfaro M."/>
            <person name="Sun H."/>
            <person name="Tritt A."/>
            <person name="Yoshinaga Y."/>
            <person name="Zwiers L.-H."/>
            <person name="Turgeon B."/>
            <person name="Goodwin S."/>
            <person name="Spatafora J."/>
            <person name="Crous P."/>
            <person name="Grigoriev I."/>
        </authorList>
    </citation>
    <scope>NUCLEOTIDE SEQUENCE</scope>
    <source>
        <strain evidence="2">CBS 122368</strain>
    </source>
</reference>
<evidence type="ECO:0000313" key="2">
    <source>
        <dbReference type="EMBL" id="KAF2241403.1"/>
    </source>
</evidence>
<evidence type="ECO:0000256" key="1">
    <source>
        <dbReference type="SAM" id="MobiDB-lite"/>
    </source>
</evidence>
<dbReference type="GeneID" id="54577761"/>
<evidence type="ECO:0008006" key="4">
    <source>
        <dbReference type="Google" id="ProtNLM"/>
    </source>
</evidence>
<dbReference type="SUPFAM" id="SSF52540">
    <property type="entry name" value="P-loop containing nucleoside triphosphate hydrolases"/>
    <property type="match status" value="1"/>
</dbReference>
<dbReference type="InterPro" id="IPR027417">
    <property type="entry name" value="P-loop_NTPase"/>
</dbReference>
<dbReference type="RefSeq" id="XP_033676407.1">
    <property type="nucleotide sequence ID" value="XM_033824431.1"/>
</dbReference>